<evidence type="ECO:0000256" key="8">
    <source>
        <dbReference type="SAM" id="Phobius"/>
    </source>
</evidence>
<evidence type="ECO:0000256" key="7">
    <source>
        <dbReference type="ARBA" id="ARBA00023136"/>
    </source>
</evidence>
<proteinExistence type="predicted"/>
<feature type="transmembrane region" description="Helical" evidence="8">
    <location>
        <begin position="166"/>
        <end position="182"/>
    </location>
</feature>
<feature type="transmembrane region" description="Helical" evidence="8">
    <location>
        <begin position="12"/>
        <end position="29"/>
    </location>
</feature>
<dbReference type="PANTHER" id="PTHR33908">
    <property type="entry name" value="MANNOSYLTRANSFERASE YKCB-RELATED"/>
    <property type="match status" value="1"/>
</dbReference>
<evidence type="ECO:0000313" key="11">
    <source>
        <dbReference type="Proteomes" id="UP000308114"/>
    </source>
</evidence>
<evidence type="ECO:0000313" key="10">
    <source>
        <dbReference type="EMBL" id="TKH45547.1"/>
    </source>
</evidence>
<evidence type="ECO:0000256" key="6">
    <source>
        <dbReference type="ARBA" id="ARBA00022989"/>
    </source>
</evidence>
<dbReference type="InterPro" id="IPR038731">
    <property type="entry name" value="RgtA/B/C-like"/>
</dbReference>
<gene>
    <name evidence="10" type="ORF">C1I60_03525</name>
</gene>
<keyword evidence="3" id="KW-0328">Glycosyltransferase</keyword>
<feature type="transmembrane region" description="Helical" evidence="8">
    <location>
        <begin position="377"/>
        <end position="397"/>
    </location>
</feature>
<sequence length="534" mass="60250">MIVKKHGKTLTLFACIAALELVVGVYFAWHLGYMHTDALSRVANAFYVLYSRDPHLGAIGFVWNPLPSLMELIVLLFYPLFPVLASHGLAAVIVSSLFAGAGAALLYGTGKQLGLHGGISLLIALLFSLNPFMFLFGFNGLSDSPYIFFILLTVTRFCMWLKDRKAAHLIVSGFALALAFWVRYEAIPLGIGMALGVVLTVLFLHRRRIDKDTNTTELSISERLYKVEATWLLLLLPIIFSGLLWIFFNWIIMGDPLYFLRSEYSNATQSAALLEDQRFAAMFAHPALMLQFIGQRTLWYAVPLIAILLVRLLDKRLFSWSTLTLLTIFLSVPGLQFLLMLKQSSFGWFRYFMYVLPITVAWVPYELSLLKGNMRRVGVSMVIAGMLITAGLLSYALSNPAIAADEHSYLTHSGNESYDRQLIERKIAPWLDEHYSSSLILTDSYAAYPIILSSKIPKKFIITSDYDFGKSLTDLPASKVDYVLVTRVVEGVPLDQVNRSYPDLFEKGAPWASLVRDFSGQWRLYKVEHDKELR</sequence>
<comment type="subcellular location">
    <subcellularLocation>
        <location evidence="1">Cell membrane</location>
        <topology evidence="1">Multi-pass membrane protein</topology>
    </subcellularLocation>
</comment>
<evidence type="ECO:0000256" key="5">
    <source>
        <dbReference type="ARBA" id="ARBA00022692"/>
    </source>
</evidence>
<comment type="caution">
    <text evidence="10">The sequence shown here is derived from an EMBL/GenBank/DDBJ whole genome shotgun (WGS) entry which is preliminary data.</text>
</comment>
<feature type="transmembrane region" description="Helical" evidence="8">
    <location>
        <begin position="76"/>
        <end position="107"/>
    </location>
</feature>
<feature type="transmembrane region" description="Helical" evidence="8">
    <location>
        <begin position="347"/>
        <end position="365"/>
    </location>
</feature>
<dbReference type="InterPro" id="IPR050297">
    <property type="entry name" value="LipidA_mod_glycosyltrf_83"/>
</dbReference>
<evidence type="ECO:0000256" key="2">
    <source>
        <dbReference type="ARBA" id="ARBA00022475"/>
    </source>
</evidence>
<evidence type="ECO:0000256" key="1">
    <source>
        <dbReference type="ARBA" id="ARBA00004651"/>
    </source>
</evidence>
<dbReference type="RefSeq" id="WP_137060510.1">
    <property type="nucleotide sequence ID" value="NZ_PNXQ01000005.1"/>
</dbReference>
<keyword evidence="5 8" id="KW-0812">Transmembrane</keyword>
<keyword evidence="2" id="KW-1003">Cell membrane</keyword>
<keyword evidence="7 8" id="KW-0472">Membrane</keyword>
<feature type="transmembrane region" description="Helical" evidence="8">
    <location>
        <begin position="188"/>
        <end position="205"/>
    </location>
</feature>
<organism evidence="10 11">
    <name type="scientific">Paenibacillus terrae</name>
    <dbReference type="NCBI Taxonomy" id="159743"/>
    <lineage>
        <taxon>Bacteria</taxon>
        <taxon>Bacillati</taxon>
        <taxon>Bacillota</taxon>
        <taxon>Bacilli</taxon>
        <taxon>Bacillales</taxon>
        <taxon>Paenibacillaceae</taxon>
        <taxon>Paenibacillus</taxon>
    </lineage>
</organism>
<dbReference type="Proteomes" id="UP000308114">
    <property type="component" value="Unassembled WGS sequence"/>
</dbReference>
<dbReference type="GO" id="GO:0016763">
    <property type="term" value="F:pentosyltransferase activity"/>
    <property type="evidence" value="ECO:0007669"/>
    <property type="project" value="TreeGrafter"/>
</dbReference>
<dbReference type="AlphaFoldDB" id="A0A4U2Q0M8"/>
<protein>
    <recommendedName>
        <fullName evidence="9">Glycosyltransferase RgtA/B/C/D-like domain-containing protein</fullName>
    </recommendedName>
</protein>
<dbReference type="Pfam" id="PF13231">
    <property type="entry name" value="PMT_2"/>
    <property type="match status" value="1"/>
</dbReference>
<dbReference type="GO" id="GO:0005886">
    <property type="term" value="C:plasma membrane"/>
    <property type="evidence" value="ECO:0007669"/>
    <property type="project" value="UniProtKB-SubCell"/>
</dbReference>
<keyword evidence="6 8" id="KW-1133">Transmembrane helix</keyword>
<name>A0A4U2Q0M8_9BACL</name>
<feature type="transmembrane region" description="Helical" evidence="8">
    <location>
        <begin position="297"/>
        <end position="313"/>
    </location>
</feature>
<accession>A0A4U2Q0M8</accession>
<dbReference type="EMBL" id="PNXQ01000005">
    <property type="protein sequence ID" value="TKH45547.1"/>
    <property type="molecule type" value="Genomic_DNA"/>
</dbReference>
<evidence type="ECO:0000256" key="3">
    <source>
        <dbReference type="ARBA" id="ARBA00022676"/>
    </source>
</evidence>
<dbReference type="GO" id="GO:0009103">
    <property type="term" value="P:lipopolysaccharide biosynthetic process"/>
    <property type="evidence" value="ECO:0007669"/>
    <property type="project" value="UniProtKB-ARBA"/>
</dbReference>
<feature type="transmembrane region" description="Helical" evidence="8">
    <location>
        <begin position="231"/>
        <end position="252"/>
    </location>
</feature>
<evidence type="ECO:0000256" key="4">
    <source>
        <dbReference type="ARBA" id="ARBA00022679"/>
    </source>
</evidence>
<feature type="transmembrane region" description="Helical" evidence="8">
    <location>
        <begin position="320"/>
        <end position="341"/>
    </location>
</feature>
<reference evidence="10 11" key="1">
    <citation type="submission" date="2018-01" db="EMBL/GenBank/DDBJ databases">
        <title>Bacillales members from the olive rhizosphere are effective biological control agents against Verticillium dahliae.</title>
        <authorList>
            <person name="Gomez-Lama C."/>
            <person name="Legarda G."/>
            <person name="Ruano-Rosa D."/>
            <person name="Pizarro-Tobias P."/>
            <person name="Valverde-Corredor A."/>
            <person name="Niqui J.L."/>
            <person name="Trivino J.C."/>
            <person name="Roca A."/>
            <person name="Mercado-Blanco J."/>
        </authorList>
    </citation>
    <scope>NUCLEOTIDE SEQUENCE [LARGE SCALE GENOMIC DNA]</scope>
    <source>
        <strain evidence="10 11">PIC167</strain>
    </source>
</reference>
<evidence type="ECO:0000259" key="9">
    <source>
        <dbReference type="Pfam" id="PF13231"/>
    </source>
</evidence>
<keyword evidence="4" id="KW-0808">Transferase</keyword>
<feature type="domain" description="Glycosyltransferase RgtA/B/C/D-like" evidence="9">
    <location>
        <begin position="81"/>
        <end position="209"/>
    </location>
</feature>
<dbReference type="PANTHER" id="PTHR33908:SF11">
    <property type="entry name" value="MEMBRANE PROTEIN"/>
    <property type="match status" value="1"/>
</dbReference>